<gene>
    <name evidence="1" type="ORF">Vadar_007437</name>
</gene>
<proteinExistence type="predicted"/>
<evidence type="ECO:0000313" key="2">
    <source>
        <dbReference type="Proteomes" id="UP000828048"/>
    </source>
</evidence>
<protein>
    <submittedName>
        <fullName evidence="1">Uncharacterized protein</fullName>
    </submittedName>
</protein>
<reference evidence="1 2" key="1">
    <citation type="journal article" date="2021" name="Hortic Res">
        <title>High-quality reference genome and annotation aids understanding of berry development for evergreen blueberry (Vaccinium darrowii).</title>
        <authorList>
            <person name="Yu J."/>
            <person name="Hulse-Kemp A.M."/>
            <person name="Babiker E."/>
            <person name="Staton M."/>
        </authorList>
    </citation>
    <scope>NUCLEOTIDE SEQUENCE [LARGE SCALE GENOMIC DNA]</scope>
    <source>
        <strain evidence="2">cv. NJ 8807/NJ 8810</strain>
        <tissue evidence="1">Young leaf</tissue>
    </source>
</reference>
<organism evidence="1 2">
    <name type="scientific">Vaccinium darrowii</name>
    <dbReference type="NCBI Taxonomy" id="229202"/>
    <lineage>
        <taxon>Eukaryota</taxon>
        <taxon>Viridiplantae</taxon>
        <taxon>Streptophyta</taxon>
        <taxon>Embryophyta</taxon>
        <taxon>Tracheophyta</taxon>
        <taxon>Spermatophyta</taxon>
        <taxon>Magnoliopsida</taxon>
        <taxon>eudicotyledons</taxon>
        <taxon>Gunneridae</taxon>
        <taxon>Pentapetalae</taxon>
        <taxon>asterids</taxon>
        <taxon>Ericales</taxon>
        <taxon>Ericaceae</taxon>
        <taxon>Vaccinioideae</taxon>
        <taxon>Vaccinieae</taxon>
        <taxon>Vaccinium</taxon>
    </lineage>
</organism>
<name>A0ACB7YC67_9ERIC</name>
<keyword evidence="2" id="KW-1185">Reference proteome</keyword>
<dbReference type="EMBL" id="CM037158">
    <property type="protein sequence ID" value="KAH7851110.1"/>
    <property type="molecule type" value="Genomic_DNA"/>
</dbReference>
<accession>A0ACB7YC67</accession>
<comment type="caution">
    <text evidence="1">The sequence shown here is derived from an EMBL/GenBank/DDBJ whole genome shotgun (WGS) entry which is preliminary data.</text>
</comment>
<sequence length="161" mass="18345">MCQYGKNLGNHVFLRVPSGAVWTAELVTSNDAVWMCNGWKEFAKYYSLGFGHLLVFRYDGSYNFHVLIFDKSASKIEYPVSANHGEQTNINGNGNLKIPKMEAIEIDDSIEILGLRRRPMYSTGREEIYTRPRRDDIEKLGIRSCPKTRKATYTTGLGLSR</sequence>
<evidence type="ECO:0000313" key="1">
    <source>
        <dbReference type="EMBL" id="KAH7851110.1"/>
    </source>
</evidence>
<dbReference type="Proteomes" id="UP000828048">
    <property type="component" value="Chromosome 8"/>
</dbReference>